<dbReference type="Proteomes" id="UP000054735">
    <property type="component" value="Unassembled WGS sequence"/>
</dbReference>
<dbReference type="OrthoDB" id="9985825at2"/>
<evidence type="ECO:0000313" key="1">
    <source>
        <dbReference type="EMBL" id="KTC73811.1"/>
    </source>
</evidence>
<evidence type="ECO:0000313" key="4">
    <source>
        <dbReference type="Proteomes" id="UP000255066"/>
    </source>
</evidence>
<keyword evidence="3" id="KW-1185">Reference proteome</keyword>
<sequence length="77" mass="9266">MGRKLTHSSKKNEILERLELALENCKTSEEVNAVKRDFDEYQQLNQHRFKIWSKTKTRSATVSEEMIEKREEQLKLR</sequence>
<accession>A0A378I7U5</accession>
<dbReference type="Proteomes" id="UP000255066">
    <property type="component" value="Unassembled WGS sequence"/>
</dbReference>
<organism evidence="2 4">
    <name type="scientific">Legionella birminghamensis</name>
    <dbReference type="NCBI Taxonomy" id="28083"/>
    <lineage>
        <taxon>Bacteria</taxon>
        <taxon>Pseudomonadati</taxon>
        <taxon>Pseudomonadota</taxon>
        <taxon>Gammaproteobacteria</taxon>
        <taxon>Legionellales</taxon>
        <taxon>Legionellaceae</taxon>
        <taxon>Legionella</taxon>
    </lineage>
</organism>
<reference evidence="2 4" key="2">
    <citation type="submission" date="2018-06" db="EMBL/GenBank/DDBJ databases">
        <authorList>
            <consortium name="Pathogen Informatics"/>
            <person name="Doyle S."/>
        </authorList>
    </citation>
    <scope>NUCLEOTIDE SEQUENCE [LARGE SCALE GENOMIC DNA]</scope>
    <source>
        <strain evidence="2 4">NCTC12437</strain>
    </source>
</reference>
<evidence type="ECO:0000313" key="3">
    <source>
        <dbReference type="Proteomes" id="UP000054735"/>
    </source>
</evidence>
<dbReference type="STRING" id="28083.Lbir_1073"/>
<dbReference type="AlphaFoldDB" id="A0A378I7U5"/>
<proteinExistence type="predicted"/>
<reference evidence="1 3" key="1">
    <citation type="submission" date="2015-11" db="EMBL/GenBank/DDBJ databases">
        <title>Genomic analysis of 38 Legionella species identifies large and diverse effector repertoires.</title>
        <authorList>
            <person name="Burstein D."/>
            <person name="Amaro F."/>
            <person name="Zusman T."/>
            <person name="Lifshitz Z."/>
            <person name="Cohen O."/>
            <person name="Gilbert J.A."/>
            <person name="Pupko T."/>
            <person name="Shuman H.A."/>
            <person name="Segal G."/>
        </authorList>
    </citation>
    <scope>NUCLEOTIDE SEQUENCE [LARGE SCALE GENOMIC DNA]</scope>
    <source>
        <strain evidence="1 3">CDC#1407-AL-14</strain>
    </source>
</reference>
<name>A0A378I7U5_9GAMM</name>
<evidence type="ECO:0000313" key="2">
    <source>
        <dbReference type="EMBL" id="STX30691.1"/>
    </source>
</evidence>
<dbReference type="EMBL" id="LNXT01000013">
    <property type="protein sequence ID" value="KTC73811.1"/>
    <property type="molecule type" value="Genomic_DNA"/>
</dbReference>
<gene>
    <name evidence="1" type="ORF">Lbir_1073</name>
    <name evidence="2" type="ORF">NCTC12437_00452</name>
</gene>
<protein>
    <submittedName>
        <fullName evidence="2">Uncharacterized protein</fullName>
    </submittedName>
</protein>
<dbReference type="RefSeq" id="WP_058523166.1">
    <property type="nucleotide sequence ID" value="NZ_CAAAHV010000037.1"/>
</dbReference>
<dbReference type="EMBL" id="UGNW01000001">
    <property type="protein sequence ID" value="STX30691.1"/>
    <property type="molecule type" value="Genomic_DNA"/>
</dbReference>